<dbReference type="RefSeq" id="WP_049698921.1">
    <property type="nucleotide sequence ID" value="NZ_LDTZ01000016.1"/>
</dbReference>
<evidence type="ECO:0000313" key="2">
    <source>
        <dbReference type="EMBL" id="KNA91757.1"/>
    </source>
</evidence>
<protein>
    <submittedName>
        <fullName evidence="2">Peptidase</fullName>
    </submittedName>
</protein>
<keyword evidence="3" id="KW-1185">Reference proteome</keyword>
<dbReference type="InterPro" id="IPR013108">
    <property type="entry name" value="Amidohydro_3"/>
</dbReference>
<dbReference type="EMBL" id="LDTZ01000016">
    <property type="protein sequence ID" value="KNA91757.1"/>
    <property type="molecule type" value="Genomic_DNA"/>
</dbReference>
<evidence type="ECO:0000259" key="1">
    <source>
        <dbReference type="Pfam" id="PF07969"/>
    </source>
</evidence>
<organism evidence="2 3">
    <name type="scientific">Gordonia jacobaea</name>
    <dbReference type="NCBI Taxonomy" id="122202"/>
    <lineage>
        <taxon>Bacteria</taxon>
        <taxon>Bacillati</taxon>
        <taxon>Actinomycetota</taxon>
        <taxon>Actinomycetes</taxon>
        <taxon>Mycobacteriales</taxon>
        <taxon>Gordoniaceae</taxon>
        <taxon>Gordonia</taxon>
    </lineage>
</organism>
<dbReference type="PANTHER" id="PTHR22642:SF2">
    <property type="entry name" value="PROTEIN LONG AFTER FAR-RED 3"/>
    <property type="match status" value="1"/>
</dbReference>
<dbReference type="InterPro" id="IPR032466">
    <property type="entry name" value="Metal_Hydrolase"/>
</dbReference>
<dbReference type="InterPro" id="IPR033932">
    <property type="entry name" value="YtcJ-like"/>
</dbReference>
<sequence length="564" mass="59105">MYADHIFTNAAVWQPLGMPPATTVAVSDGTIVAIGSDVDRDLVSASTVIHDLAGASLLPGFIDAHVHPVAGGLAALRCDLSELAHDRRGYLNAIAAYVDSHPDAPVITGSGWYGDAFPGGLPTRADLDEVVADRPAVLSSHDGHGVWVNSAALATAGIDRHTPDPTGGRIERDAAGEPTGVLFERAADSVQALAPEIDDAVLREALLTAQRRLHSVGVTGWQDAGVDIPAFGLSDTLATYLAADEAGELTARVCGALWWAAEQGLSQIDVLRERRAVARHGHRFHVDTVKVMQDGICENCTAAMLAPYSDLPTGADPTGLSFIDPAELNEVCALLARDEFHIHMHAVGDRAVRECLDALGAARAANPQFDAAHQIAHLDVVDPQDIPRFAALGVMANIQALWARRDIEIVERKLPLLGTDRERWHFPFGSITTAGGTLAMGSDWPVTDPNPLWAIHTAVNRTGSDADPHAIGTDARTVPLIAEEALSLRTAVDAYTIGAARAAHCAQHAGSIEIGKDADLVALSGDISTARDIGCLTAQLTMVGGDLVGGSALGEVVGGKAPAQ</sequence>
<dbReference type="Gene3D" id="3.20.20.140">
    <property type="entry name" value="Metal-dependent hydrolases"/>
    <property type="match status" value="1"/>
</dbReference>
<dbReference type="SUPFAM" id="SSF51338">
    <property type="entry name" value="Composite domain of metallo-dependent hydrolases"/>
    <property type="match status" value="1"/>
</dbReference>
<reference evidence="2 3" key="1">
    <citation type="submission" date="2015-05" db="EMBL/GenBank/DDBJ databases">
        <title>Draft genome sequence of the bacterium Gordonia jacobaea a new member of the Gordonia genus.</title>
        <authorList>
            <person name="Jimenez-Galisteo G."/>
            <person name="Dominguez A."/>
            <person name="Munoz E."/>
            <person name="Vinas M."/>
        </authorList>
    </citation>
    <scope>NUCLEOTIDE SEQUENCE [LARGE SCALE GENOMIC DNA]</scope>
    <source>
        <strain evidence="3">mv1</strain>
    </source>
</reference>
<gene>
    <name evidence="2" type="ORF">ABW18_10660</name>
</gene>
<dbReference type="SUPFAM" id="SSF51556">
    <property type="entry name" value="Metallo-dependent hydrolases"/>
    <property type="match status" value="1"/>
</dbReference>
<accession>A0ABR5IDG0</accession>
<dbReference type="InterPro" id="IPR011059">
    <property type="entry name" value="Metal-dep_hydrolase_composite"/>
</dbReference>
<proteinExistence type="predicted"/>
<dbReference type="PANTHER" id="PTHR22642">
    <property type="entry name" value="IMIDAZOLONEPROPIONASE"/>
    <property type="match status" value="1"/>
</dbReference>
<dbReference type="Gene3D" id="3.10.310.70">
    <property type="match status" value="1"/>
</dbReference>
<dbReference type="CDD" id="cd01300">
    <property type="entry name" value="YtcJ_like"/>
    <property type="match status" value="1"/>
</dbReference>
<evidence type="ECO:0000313" key="3">
    <source>
        <dbReference type="Proteomes" id="UP000037247"/>
    </source>
</evidence>
<dbReference type="Gene3D" id="2.30.40.10">
    <property type="entry name" value="Urease, subunit C, domain 1"/>
    <property type="match status" value="1"/>
</dbReference>
<feature type="domain" description="Amidohydrolase 3" evidence="1">
    <location>
        <begin position="51"/>
        <end position="546"/>
    </location>
</feature>
<name>A0ABR5IDG0_9ACTN</name>
<dbReference type="Pfam" id="PF07969">
    <property type="entry name" value="Amidohydro_3"/>
    <property type="match status" value="1"/>
</dbReference>
<comment type="caution">
    <text evidence="2">The sequence shown here is derived from an EMBL/GenBank/DDBJ whole genome shotgun (WGS) entry which is preliminary data.</text>
</comment>
<dbReference type="Proteomes" id="UP000037247">
    <property type="component" value="Unassembled WGS sequence"/>
</dbReference>